<evidence type="ECO:0000313" key="2">
    <source>
        <dbReference type="EMBL" id="MDL0089600.1"/>
    </source>
</evidence>
<feature type="region of interest" description="Disordered" evidence="1">
    <location>
        <begin position="38"/>
        <end position="57"/>
    </location>
</feature>
<name>A0ABT7HSD1_9BACT</name>
<dbReference type="RefSeq" id="WP_284938293.1">
    <property type="nucleotide sequence ID" value="NZ_JANURM010000016.1"/>
</dbReference>
<reference evidence="2" key="2">
    <citation type="journal article" date="2023" name="Microorganisms">
        <title>Isolation and Genomic Characteristics of Cat-Borne Campylobacter felis sp. nov. and Sheep-Borne Campylobacter ovis sp. nov.</title>
        <authorList>
            <person name="Wang H."/>
            <person name="Li Y."/>
            <person name="Gu Y."/>
            <person name="Zhou G."/>
            <person name="Chen X."/>
            <person name="Zhang X."/>
            <person name="Shao Z."/>
            <person name="Zhang J."/>
            <person name="Zhang M."/>
        </authorList>
    </citation>
    <scope>NUCLEOTIDE SEQUENCE</scope>
    <source>
        <strain evidence="2">PS10</strain>
    </source>
</reference>
<reference evidence="2" key="1">
    <citation type="submission" date="2022-08" db="EMBL/GenBank/DDBJ databases">
        <authorList>
            <person name="Wang H."/>
        </authorList>
    </citation>
    <scope>NUCLEOTIDE SEQUENCE</scope>
    <source>
        <strain evidence="2">PS10</strain>
    </source>
</reference>
<evidence type="ECO:0000256" key="1">
    <source>
        <dbReference type="SAM" id="MobiDB-lite"/>
    </source>
</evidence>
<comment type="caution">
    <text evidence="2">The sequence shown here is derived from an EMBL/GenBank/DDBJ whole genome shotgun (WGS) entry which is preliminary data.</text>
</comment>
<keyword evidence="3" id="KW-1185">Reference proteome</keyword>
<accession>A0ABT7HSD1</accession>
<feature type="compositionally biased region" description="Polar residues" evidence="1">
    <location>
        <begin position="41"/>
        <end position="57"/>
    </location>
</feature>
<dbReference type="EMBL" id="JANURM010000016">
    <property type="protein sequence ID" value="MDL0089600.1"/>
    <property type="molecule type" value="Genomic_DNA"/>
</dbReference>
<protein>
    <submittedName>
        <fullName evidence="2">Uncharacterized protein</fullName>
    </submittedName>
</protein>
<evidence type="ECO:0000313" key="3">
    <source>
        <dbReference type="Proteomes" id="UP001173801"/>
    </source>
</evidence>
<organism evidence="2 3">
    <name type="scientific">Campylobacter gastrosuis</name>
    <dbReference type="NCBI Taxonomy" id="2974576"/>
    <lineage>
        <taxon>Bacteria</taxon>
        <taxon>Pseudomonadati</taxon>
        <taxon>Campylobacterota</taxon>
        <taxon>Epsilonproteobacteria</taxon>
        <taxon>Campylobacterales</taxon>
        <taxon>Campylobacteraceae</taxon>
        <taxon>Campylobacter</taxon>
    </lineage>
</organism>
<dbReference type="Proteomes" id="UP001173801">
    <property type="component" value="Unassembled WGS sequence"/>
</dbReference>
<sequence>MFLKNGVIFKIGSSDEAVNTHNLNEIYGIRAEIFKEFLQKPPQQKHTQNQTINHKRR</sequence>
<proteinExistence type="predicted"/>
<gene>
    <name evidence="2" type="ORF">NYG85_09545</name>
</gene>